<dbReference type="InterPro" id="IPR000863">
    <property type="entry name" value="Sulfotransferase_dom"/>
</dbReference>
<proteinExistence type="inferred from homology"/>
<feature type="domain" description="Sulfotransferase" evidence="4">
    <location>
        <begin position="7"/>
        <end position="151"/>
    </location>
</feature>
<sequence length="157" mass="18602">MYIQGFNWVNLLLRDIAFVNQNESEDGKSGVRSQLKLLEFENAGNYEGMKNDPSPRIYGTHSHYNNLPPSIHEKKTKILVVFRNPKDNAVSYYHFCQNNPLLPTFSSWDEFFRKYMTGEVCWSSYFDHALVWEKHFDDENVKIITYEELKEVSIIFF</sequence>
<evidence type="ECO:0000259" key="4">
    <source>
        <dbReference type="Pfam" id="PF00685"/>
    </source>
</evidence>
<evidence type="ECO:0000256" key="1">
    <source>
        <dbReference type="ARBA" id="ARBA00005771"/>
    </source>
</evidence>
<dbReference type="AlphaFoldDB" id="A0A401RX79"/>
<dbReference type="EMBL" id="BEZZ01000016">
    <property type="protein sequence ID" value="GCC22742.1"/>
    <property type="molecule type" value="Genomic_DNA"/>
</dbReference>
<dbReference type="EC" id="2.8.2.-" evidence="3"/>
<dbReference type="SUPFAM" id="SSF52540">
    <property type="entry name" value="P-loop containing nucleoside triphosphate hydrolases"/>
    <property type="match status" value="1"/>
</dbReference>
<comment type="caution">
    <text evidence="5">The sequence shown here is derived from an EMBL/GenBank/DDBJ whole genome shotgun (WGS) entry which is preliminary data.</text>
</comment>
<dbReference type="InterPro" id="IPR027417">
    <property type="entry name" value="P-loop_NTPase"/>
</dbReference>
<accession>A0A401RX79</accession>
<comment type="similarity">
    <text evidence="1 3">Belongs to the sulfotransferase 1 family.</text>
</comment>
<protein>
    <recommendedName>
        <fullName evidence="3">Sulfotransferase</fullName>
        <ecNumber evidence="3">2.8.2.-</ecNumber>
    </recommendedName>
</protein>
<dbReference type="GO" id="GO:0008146">
    <property type="term" value="F:sulfotransferase activity"/>
    <property type="evidence" value="ECO:0007669"/>
    <property type="project" value="InterPro"/>
</dbReference>
<organism evidence="5 6">
    <name type="scientific">Chiloscyllium punctatum</name>
    <name type="common">Brownbanded bambooshark</name>
    <name type="synonym">Hemiscyllium punctatum</name>
    <dbReference type="NCBI Taxonomy" id="137246"/>
    <lineage>
        <taxon>Eukaryota</taxon>
        <taxon>Metazoa</taxon>
        <taxon>Chordata</taxon>
        <taxon>Craniata</taxon>
        <taxon>Vertebrata</taxon>
        <taxon>Chondrichthyes</taxon>
        <taxon>Elasmobranchii</taxon>
        <taxon>Galeomorphii</taxon>
        <taxon>Galeoidea</taxon>
        <taxon>Orectolobiformes</taxon>
        <taxon>Hemiscylliidae</taxon>
        <taxon>Chiloscyllium</taxon>
    </lineage>
</organism>
<evidence type="ECO:0000256" key="2">
    <source>
        <dbReference type="ARBA" id="ARBA00022679"/>
    </source>
</evidence>
<dbReference type="PANTHER" id="PTHR11783">
    <property type="entry name" value="SULFOTRANSFERASE SULT"/>
    <property type="match status" value="1"/>
</dbReference>
<evidence type="ECO:0000256" key="3">
    <source>
        <dbReference type="RuleBase" id="RU361155"/>
    </source>
</evidence>
<gene>
    <name evidence="5" type="ORF">chiPu_0001132</name>
</gene>
<reference evidence="5 6" key="1">
    <citation type="journal article" date="2018" name="Nat. Ecol. Evol.">
        <title>Shark genomes provide insights into elasmobranch evolution and the origin of vertebrates.</title>
        <authorList>
            <person name="Hara Y"/>
            <person name="Yamaguchi K"/>
            <person name="Onimaru K"/>
            <person name="Kadota M"/>
            <person name="Koyanagi M"/>
            <person name="Keeley SD"/>
            <person name="Tatsumi K"/>
            <person name="Tanaka K"/>
            <person name="Motone F"/>
            <person name="Kageyama Y"/>
            <person name="Nozu R"/>
            <person name="Adachi N"/>
            <person name="Nishimura O"/>
            <person name="Nakagawa R"/>
            <person name="Tanegashima C"/>
            <person name="Kiyatake I"/>
            <person name="Matsumoto R"/>
            <person name="Murakumo K"/>
            <person name="Nishida K"/>
            <person name="Terakita A"/>
            <person name="Kuratani S"/>
            <person name="Sato K"/>
            <person name="Hyodo S Kuraku.S."/>
        </authorList>
    </citation>
    <scope>NUCLEOTIDE SEQUENCE [LARGE SCALE GENOMIC DNA]</scope>
</reference>
<keyword evidence="2 3" id="KW-0808">Transferase</keyword>
<evidence type="ECO:0000313" key="6">
    <source>
        <dbReference type="Proteomes" id="UP000287033"/>
    </source>
</evidence>
<dbReference type="Pfam" id="PF00685">
    <property type="entry name" value="Sulfotransfer_1"/>
    <property type="match status" value="1"/>
</dbReference>
<dbReference type="STRING" id="137246.A0A401RX79"/>
<dbReference type="Gene3D" id="3.40.50.300">
    <property type="entry name" value="P-loop containing nucleotide triphosphate hydrolases"/>
    <property type="match status" value="1"/>
</dbReference>
<name>A0A401RX79_CHIPU</name>
<keyword evidence="6" id="KW-1185">Reference proteome</keyword>
<dbReference type="OrthoDB" id="205623at2759"/>
<evidence type="ECO:0000313" key="5">
    <source>
        <dbReference type="EMBL" id="GCC22742.1"/>
    </source>
</evidence>
<dbReference type="Proteomes" id="UP000287033">
    <property type="component" value="Unassembled WGS sequence"/>
</dbReference>